<name>A0ACB9HG17_9ASTR</name>
<evidence type="ECO:0000313" key="2">
    <source>
        <dbReference type="Proteomes" id="UP001056120"/>
    </source>
</evidence>
<proteinExistence type="predicted"/>
<reference evidence="2" key="1">
    <citation type="journal article" date="2022" name="Mol. Ecol. Resour.">
        <title>The genomes of chicory, endive, great burdock and yacon provide insights into Asteraceae palaeo-polyploidization history and plant inulin production.</title>
        <authorList>
            <person name="Fan W."/>
            <person name="Wang S."/>
            <person name="Wang H."/>
            <person name="Wang A."/>
            <person name="Jiang F."/>
            <person name="Liu H."/>
            <person name="Zhao H."/>
            <person name="Xu D."/>
            <person name="Zhang Y."/>
        </authorList>
    </citation>
    <scope>NUCLEOTIDE SEQUENCE [LARGE SCALE GENOMIC DNA]</scope>
    <source>
        <strain evidence="2">cv. Yunnan</strain>
    </source>
</reference>
<accession>A0ACB9HG17</accession>
<organism evidence="1 2">
    <name type="scientific">Smallanthus sonchifolius</name>
    <dbReference type="NCBI Taxonomy" id="185202"/>
    <lineage>
        <taxon>Eukaryota</taxon>
        <taxon>Viridiplantae</taxon>
        <taxon>Streptophyta</taxon>
        <taxon>Embryophyta</taxon>
        <taxon>Tracheophyta</taxon>
        <taxon>Spermatophyta</taxon>
        <taxon>Magnoliopsida</taxon>
        <taxon>eudicotyledons</taxon>
        <taxon>Gunneridae</taxon>
        <taxon>Pentapetalae</taxon>
        <taxon>asterids</taxon>
        <taxon>campanulids</taxon>
        <taxon>Asterales</taxon>
        <taxon>Asteraceae</taxon>
        <taxon>Asteroideae</taxon>
        <taxon>Heliantheae alliance</taxon>
        <taxon>Millerieae</taxon>
        <taxon>Smallanthus</taxon>
    </lineage>
</organism>
<evidence type="ECO:0000313" key="1">
    <source>
        <dbReference type="EMBL" id="KAI3793827.1"/>
    </source>
</evidence>
<dbReference type="Proteomes" id="UP001056120">
    <property type="component" value="Linkage Group LG12"/>
</dbReference>
<gene>
    <name evidence="1" type="ORF">L1987_36450</name>
</gene>
<keyword evidence="2" id="KW-1185">Reference proteome</keyword>
<reference evidence="1 2" key="2">
    <citation type="journal article" date="2022" name="Mol. Ecol. Resour.">
        <title>The genomes of chicory, endive, great burdock and yacon provide insights into Asteraceae paleo-polyploidization history and plant inulin production.</title>
        <authorList>
            <person name="Fan W."/>
            <person name="Wang S."/>
            <person name="Wang H."/>
            <person name="Wang A."/>
            <person name="Jiang F."/>
            <person name="Liu H."/>
            <person name="Zhao H."/>
            <person name="Xu D."/>
            <person name="Zhang Y."/>
        </authorList>
    </citation>
    <scope>NUCLEOTIDE SEQUENCE [LARGE SCALE GENOMIC DNA]</scope>
    <source>
        <strain evidence="2">cv. Yunnan</strain>
        <tissue evidence="1">Leaves</tissue>
    </source>
</reference>
<comment type="caution">
    <text evidence="1">The sequence shown here is derived from an EMBL/GenBank/DDBJ whole genome shotgun (WGS) entry which is preliminary data.</text>
</comment>
<dbReference type="EMBL" id="CM042029">
    <property type="protein sequence ID" value="KAI3793827.1"/>
    <property type="molecule type" value="Genomic_DNA"/>
</dbReference>
<protein>
    <submittedName>
        <fullName evidence="1">Uncharacterized protein</fullName>
    </submittedName>
</protein>
<sequence length="77" mass="8930">MCFFDPIVEKSFPEDHPLDVIGFVADVGVLKTILTQDTQKLNVLIQDLKMQRIYSSLWDQYADDIFGQYADEAFRNL</sequence>